<keyword evidence="4" id="KW-1185">Reference proteome</keyword>
<feature type="region of interest" description="Disordered" evidence="1">
    <location>
        <begin position="240"/>
        <end position="260"/>
    </location>
</feature>
<evidence type="ECO:0000313" key="3">
    <source>
        <dbReference type="EMBL" id="TDD01436.1"/>
    </source>
</evidence>
<dbReference type="AlphaFoldDB" id="A0A4V2Y9W5"/>
<comment type="caution">
    <text evidence="3">The sequence shown here is derived from an EMBL/GenBank/DDBJ whole genome shotgun (WGS) entry which is preliminary data.</text>
</comment>
<protein>
    <submittedName>
        <fullName evidence="3">TIGR04222 domain-containing membrane protein</fullName>
    </submittedName>
</protein>
<evidence type="ECO:0000256" key="2">
    <source>
        <dbReference type="SAM" id="Phobius"/>
    </source>
</evidence>
<sequence length="260" mass="27798">MDVFMLIVSVGLAAHVVVTVRSIQRVRVQEAAAFHAGELGHYALAYLAGGADHVAATAITLLTHTGDLRVSRGARLHRVQAPVSRDAIERAALAAVPRSGISAAALRRETGESPAMDGLRRDLAEQGLVLRGDRLERLRQLVNGLRAVSVLAFVGVAATLLALFAEGARWQLLLWLLLLLSTAVSATVVCEDLRRSRRGELTGDGMERLALAMRTHPQGWGDVPMNVALYGPGASPDAHLREGLGGSRTPRWSRGRASYG</sequence>
<organism evidence="3 4">
    <name type="scientific">Nonomuraea diastatica</name>
    <dbReference type="NCBI Taxonomy" id="1848329"/>
    <lineage>
        <taxon>Bacteria</taxon>
        <taxon>Bacillati</taxon>
        <taxon>Actinomycetota</taxon>
        <taxon>Actinomycetes</taxon>
        <taxon>Streptosporangiales</taxon>
        <taxon>Streptosporangiaceae</taxon>
        <taxon>Nonomuraea</taxon>
    </lineage>
</organism>
<evidence type="ECO:0000256" key="1">
    <source>
        <dbReference type="SAM" id="MobiDB-lite"/>
    </source>
</evidence>
<reference evidence="3 4" key="1">
    <citation type="submission" date="2019-03" db="EMBL/GenBank/DDBJ databases">
        <title>Draft genome sequences of novel Actinobacteria.</title>
        <authorList>
            <person name="Sahin N."/>
            <person name="Ay H."/>
            <person name="Saygin H."/>
        </authorList>
    </citation>
    <scope>NUCLEOTIDE SEQUENCE [LARGE SCALE GENOMIC DNA]</scope>
    <source>
        <strain evidence="3 4">KC712</strain>
    </source>
</reference>
<dbReference type="InterPro" id="IPR026467">
    <property type="entry name" value="Ser/Gly_Cys_C_dom"/>
</dbReference>
<dbReference type="EMBL" id="SMKP01000372">
    <property type="protein sequence ID" value="TDD01436.1"/>
    <property type="molecule type" value="Genomic_DNA"/>
</dbReference>
<keyword evidence="2" id="KW-0472">Membrane</keyword>
<feature type="non-terminal residue" evidence="3">
    <location>
        <position position="260"/>
    </location>
</feature>
<evidence type="ECO:0000313" key="4">
    <source>
        <dbReference type="Proteomes" id="UP000294543"/>
    </source>
</evidence>
<accession>A0A4V2Y9W5</accession>
<gene>
    <name evidence="3" type="ORF">E1294_51615</name>
</gene>
<dbReference type="NCBIfam" id="TIGR04222">
    <property type="entry name" value="near_uncomplex"/>
    <property type="match status" value="1"/>
</dbReference>
<keyword evidence="2" id="KW-0812">Transmembrane</keyword>
<name>A0A4V2Y9W5_9ACTN</name>
<dbReference type="Proteomes" id="UP000294543">
    <property type="component" value="Unassembled WGS sequence"/>
</dbReference>
<feature type="transmembrane region" description="Helical" evidence="2">
    <location>
        <begin position="144"/>
        <end position="164"/>
    </location>
</feature>
<feature type="transmembrane region" description="Helical" evidence="2">
    <location>
        <begin position="170"/>
        <end position="190"/>
    </location>
</feature>
<proteinExistence type="predicted"/>
<dbReference type="RefSeq" id="WP_132520601.1">
    <property type="nucleotide sequence ID" value="NZ_SMKP01000372.1"/>
</dbReference>
<keyword evidence="2" id="KW-1133">Transmembrane helix</keyword>